<evidence type="ECO:0000313" key="3">
    <source>
        <dbReference type="Proteomes" id="UP000701853"/>
    </source>
</evidence>
<name>A0A8J5Y5Q5_9ROSI</name>
<accession>A0A8J5Y5Q5</accession>
<proteinExistence type="predicted"/>
<sequence>MVETRKCCVLGNLVTAPLVEKFWQRECEMSLVDYASSSDDDVSDSEHEPPQQRHEPPPAPPPRRPPSPPKTLESGSSAVQKPETLEKLPDASMLLNSPTVPLTSGNDHASVVAAAMADNLSRKRDSKGMMGSGSSNSTPPLPRAKLPRATLPHSKSVPDTGGGSLVPPQLRGRLSPNSVLQLTDCWPVRISSDLVSLGSGGVMWSLKTSVSYSSTDMSSHSPKDLKISNSLIPPRGIAFYSS</sequence>
<protein>
    <submittedName>
        <fullName evidence="2">Uncharacterized protein</fullName>
    </submittedName>
</protein>
<evidence type="ECO:0000313" key="2">
    <source>
        <dbReference type="EMBL" id="KAG8473832.1"/>
    </source>
</evidence>
<organism evidence="2 3">
    <name type="scientific">Gossypium anomalum</name>
    <dbReference type="NCBI Taxonomy" id="47600"/>
    <lineage>
        <taxon>Eukaryota</taxon>
        <taxon>Viridiplantae</taxon>
        <taxon>Streptophyta</taxon>
        <taxon>Embryophyta</taxon>
        <taxon>Tracheophyta</taxon>
        <taxon>Spermatophyta</taxon>
        <taxon>Magnoliopsida</taxon>
        <taxon>eudicotyledons</taxon>
        <taxon>Gunneridae</taxon>
        <taxon>Pentapetalae</taxon>
        <taxon>rosids</taxon>
        <taxon>malvids</taxon>
        <taxon>Malvales</taxon>
        <taxon>Malvaceae</taxon>
        <taxon>Malvoideae</taxon>
        <taxon>Gossypium</taxon>
    </lineage>
</organism>
<feature type="compositionally biased region" description="Pro residues" evidence="1">
    <location>
        <begin position="57"/>
        <end position="69"/>
    </location>
</feature>
<feature type="compositionally biased region" description="Basic and acidic residues" evidence="1">
    <location>
        <begin position="44"/>
        <end position="56"/>
    </location>
</feature>
<evidence type="ECO:0000256" key="1">
    <source>
        <dbReference type="SAM" id="MobiDB-lite"/>
    </source>
</evidence>
<comment type="caution">
    <text evidence="2">The sequence shown here is derived from an EMBL/GenBank/DDBJ whole genome shotgun (WGS) entry which is preliminary data.</text>
</comment>
<dbReference type="Proteomes" id="UP000701853">
    <property type="component" value="Chromosome 13"/>
</dbReference>
<dbReference type="AlphaFoldDB" id="A0A8J5Y5Q5"/>
<reference evidence="2 3" key="1">
    <citation type="journal article" date="2021" name="bioRxiv">
        <title>The Gossypium anomalum genome as a resource for cotton improvement and evolutionary analysis of hybrid incompatibility.</title>
        <authorList>
            <person name="Grover C.E."/>
            <person name="Yuan D."/>
            <person name="Arick M.A."/>
            <person name="Miller E.R."/>
            <person name="Hu G."/>
            <person name="Peterson D.G."/>
            <person name="Wendel J.F."/>
            <person name="Udall J.A."/>
        </authorList>
    </citation>
    <scope>NUCLEOTIDE SEQUENCE [LARGE SCALE GENOMIC DNA]</scope>
    <source>
        <strain evidence="2">JFW-Udall</strain>
        <tissue evidence="2">Leaf</tissue>
    </source>
</reference>
<keyword evidence="3" id="KW-1185">Reference proteome</keyword>
<dbReference type="PANTHER" id="PTHR33912:SF3">
    <property type="entry name" value="OS01G0939400 PROTEIN"/>
    <property type="match status" value="1"/>
</dbReference>
<feature type="region of interest" description="Disordered" evidence="1">
    <location>
        <begin position="34"/>
        <end position="81"/>
    </location>
</feature>
<dbReference type="EMBL" id="JAHUZN010000013">
    <property type="protein sequence ID" value="KAG8473832.1"/>
    <property type="molecule type" value="Genomic_DNA"/>
</dbReference>
<dbReference type="PANTHER" id="PTHR33912">
    <property type="entry name" value="OS01G0939400 PROTEIN"/>
    <property type="match status" value="1"/>
</dbReference>
<gene>
    <name evidence="2" type="ORF">CXB51_035864</name>
</gene>
<dbReference type="OrthoDB" id="1935372at2759"/>
<feature type="region of interest" description="Disordered" evidence="1">
    <location>
        <begin position="121"/>
        <end position="170"/>
    </location>
</feature>
<dbReference type="InterPro" id="IPR040381">
    <property type="entry name" value="At4g14450-like"/>
</dbReference>